<dbReference type="SUPFAM" id="SSF54427">
    <property type="entry name" value="NTF2-like"/>
    <property type="match status" value="1"/>
</dbReference>
<proteinExistence type="predicted"/>
<gene>
    <name evidence="1" type="ORF">METZ01_LOCUS201191</name>
</gene>
<evidence type="ECO:0000313" key="1">
    <source>
        <dbReference type="EMBL" id="SVB48337.1"/>
    </source>
</evidence>
<evidence type="ECO:0008006" key="2">
    <source>
        <dbReference type="Google" id="ProtNLM"/>
    </source>
</evidence>
<dbReference type="Gene3D" id="3.10.450.50">
    <property type="match status" value="1"/>
</dbReference>
<name>A0A382EEN7_9ZZZZ</name>
<protein>
    <recommendedName>
        <fullName evidence="2">SnoaL-like domain-containing protein</fullName>
    </recommendedName>
</protein>
<dbReference type="InterPro" id="IPR006311">
    <property type="entry name" value="TAT_signal"/>
</dbReference>
<dbReference type="EMBL" id="UINC01043797">
    <property type="protein sequence ID" value="SVB48337.1"/>
    <property type="molecule type" value="Genomic_DNA"/>
</dbReference>
<dbReference type="AlphaFoldDB" id="A0A382EEN7"/>
<accession>A0A382EEN7</accession>
<dbReference type="InterPro" id="IPR032710">
    <property type="entry name" value="NTF2-like_dom_sf"/>
</dbReference>
<organism evidence="1">
    <name type="scientific">marine metagenome</name>
    <dbReference type="NCBI Taxonomy" id="408172"/>
    <lineage>
        <taxon>unclassified sequences</taxon>
        <taxon>metagenomes</taxon>
        <taxon>ecological metagenomes</taxon>
    </lineage>
</organism>
<dbReference type="PROSITE" id="PS51318">
    <property type="entry name" value="TAT"/>
    <property type="match status" value="1"/>
</dbReference>
<sequence>MSEHEINRRDAILSALMLTGAGGVAPLSEVFAQEIPDNSDLVAEIEAELRKQEEIWNSQDYQRIRELWDHDDPEPYFVAAELDETIIGWPALNKYLAPARSGLAAFRWGFSNVDARLLAPDVALAVFDHWFEFQLVGKNQVPKSGFDRLLFIFRRKPDGWKQILYANCPHSFETHARKLIERNVKPDFAEFREEAIKKKQALEQQQ</sequence>
<reference evidence="1" key="1">
    <citation type="submission" date="2018-05" db="EMBL/GenBank/DDBJ databases">
        <authorList>
            <person name="Lanie J.A."/>
            <person name="Ng W.-L."/>
            <person name="Kazmierczak K.M."/>
            <person name="Andrzejewski T.M."/>
            <person name="Davidsen T.M."/>
            <person name="Wayne K.J."/>
            <person name="Tettelin H."/>
            <person name="Glass J.I."/>
            <person name="Rusch D."/>
            <person name="Podicherti R."/>
            <person name="Tsui H.-C.T."/>
            <person name="Winkler M.E."/>
        </authorList>
    </citation>
    <scope>NUCLEOTIDE SEQUENCE</scope>
</reference>